<proteinExistence type="predicted"/>
<evidence type="ECO:0000256" key="2">
    <source>
        <dbReference type="SAM" id="Phobius"/>
    </source>
</evidence>
<dbReference type="PANTHER" id="PTHR47730:SF1">
    <property type="entry name" value="SMALL INTEGRAL MEMBRANE PROTEIN 29"/>
    <property type="match status" value="1"/>
</dbReference>
<evidence type="ECO:0000313" key="4">
    <source>
        <dbReference type="Proteomes" id="UP000694419"/>
    </source>
</evidence>
<organism evidence="3 4">
    <name type="scientific">Calidris pygmaea</name>
    <name type="common">Spoon-billed sandpiper</name>
    <dbReference type="NCBI Taxonomy" id="425635"/>
    <lineage>
        <taxon>Eukaryota</taxon>
        <taxon>Metazoa</taxon>
        <taxon>Chordata</taxon>
        <taxon>Craniata</taxon>
        <taxon>Vertebrata</taxon>
        <taxon>Euteleostomi</taxon>
        <taxon>Archelosauria</taxon>
        <taxon>Archosauria</taxon>
        <taxon>Dinosauria</taxon>
        <taxon>Saurischia</taxon>
        <taxon>Theropoda</taxon>
        <taxon>Coelurosauria</taxon>
        <taxon>Aves</taxon>
        <taxon>Neognathae</taxon>
        <taxon>Neoaves</taxon>
        <taxon>Charadriiformes</taxon>
        <taxon>Scolopacidae</taxon>
        <taxon>Calidris</taxon>
    </lineage>
</organism>
<evidence type="ECO:0000256" key="1">
    <source>
        <dbReference type="SAM" id="MobiDB-lite"/>
    </source>
</evidence>
<evidence type="ECO:0000313" key="3">
    <source>
        <dbReference type="Ensembl" id="ENSCPGP00000026165.1"/>
    </source>
</evidence>
<keyword evidence="4" id="KW-1185">Reference proteome</keyword>
<protein>
    <recommendedName>
        <fullName evidence="5">Small integral membrane protein 29</fullName>
    </recommendedName>
</protein>
<dbReference type="AlphaFoldDB" id="A0A8C3KNX2"/>
<dbReference type="Proteomes" id="UP000694419">
    <property type="component" value="Unplaced"/>
</dbReference>
<reference evidence="3" key="1">
    <citation type="submission" date="2025-08" db="UniProtKB">
        <authorList>
            <consortium name="Ensembl"/>
        </authorList>
    </citation>
    <scope>IDENTIFICATION</scope>
</reference>
<name>A0A8C3KNX2_9CHAR</name>
<evidence type="ECO:0008006" key="5">
    <source>
        <dbReference type="Google" id="ProtNLM"/>
    </source>
</evidence>
<feature type="region of interest" description="Disordered" evidence="1">
    <location>
        <begin position="228"/>
        <end position="247"/>
    </location>
</feature>
<feature type="transmembrane region" description="Helical" evidence="2">
    <location>
        <begin position="91"/>
        <end position="115"/>
    </location>
</feature>
<sequence length="335" mass="36174">MVGCSWGMWVITGAVGCYWDSGLLLGQWVISRSVGYSRDGGWFPGRLWAHGRPQSGGAGRPLCPHEEERSRRRAMSNATAPTAPGTAGDSLVGYVLGPFLLLTLLGALLAAVMYVQKKRRFDRLRHRLLPMYSYDPAEELQESEQELLVEAEETRVGEMVPLGGRGLDFGAGYRAQTGCVGGGAAWVAHWPCTVLPGITYYPFFPWKIDKIAFYLFFAALSSAKLGSPPGGAEPWGRGTPSASPSRGSTRLWELGECLGIIQRFWGGLGCPWEPWGFSSTPPLFGVTLPPQLGTGGGWVSGLGPPAVLRARFLLQVVPGWGGPSSHRSPRGDWKA</sequence>
<dbReference type="PANTHER" id="PTHR47730">
    <property type="entry name" value="SMALL INTEGRAL MEMBRANE PROTEIN 29"/>
    <property type="match status" value="1"/>
</dbReference>
<accession>A0A8C3KNX2</accession>
<keyword evidence="2" id="KW-0812">Transmembrane</keyword>
<feature type="region of interest" description="Disordered" evidence="1">
    <location>
        <begin position="53"/>
        <end position="82"/>
    </location>
</feature>
<dbReference type="InterPro" id="IPR043239">
    <property type="entry name" value="SMIM29"/>
</dbReference>
<keyword evidence="2" id="KW-1133">Transmembrane helix</keyword>
<keyword evidence="2" id="KW-0472">Membrane</keyword>
<dbReference type="Ensembl" id="ENSCPGT00000028590.1">
    <property type="protein sequence ID" value="ENSCPGP00000026165.1"/>
    <property type="gene ID" value="ENSCPGG00000018045.1"/>
</dbReference>
<reference evidence="3" key="2">
    <citation type="submission" date="2025-09" db="UniProtKB">
        <authorList>
            <consortium name="Ensembl"/>
        </authorList>
    </citation>
    <scope>IDENTIFICATION</scope>
</reference>